<feature type="domain" description="Methyltransferase type 11" evidence="1">
    <location>
        <begin position="63"/>
        <end position="157"/>
    </location>
</feature>
<dbReference type="InterPro" id="IPR013216">
    <property type="entry name" value="Methyltransf_11"/>
</dbReference>
<dbReference type="Pfam" id="PF08241">
    <property type="entry name" value="Methyltransf_11"/>
    <property type="match status" value="1"/>
</dbReference>
<proteinExistence type="predicted"/>
<reference evidence="3" key="1">
    <citation type="submission" date="2019-08" db="EMBL/GenBank/DDBJ databases">
        <title>Limnoglobus roseus gen. nov., sp. nov., a novel freshwater planctomycete with a giant genome from the family Gemmataceae.</title>
        <authorList>
            <person name="Kulichevskaya I.S."/>
            <person name="Naumoff D.G."/>
            <person name="Miroshnikov K."/>
            <person name="Ivanova A."/>
            <person name="Philippov D.A."/>
            <person name="Hakobyan A."/>
            <person name="Rijpstra I.C."/>
            <person name="Sinninghe Damste J.S."/>
            <person name="Liesack W."/>
            <person name="Dedysh S.N."/>
        </authorList>
    </citation>
    <scope>NUCLEOTIDE SEQUENCE [LARGE SCALE GENOMIC DNA]</scope>
    <source>
        <strain evidence="3">PX52</strain>
    </source>
</reference>
<protein>
    <submittedName>
        <fullName evidence="2">Methyltransferase</fullName>
    </submittedName>
</protein>
<sequence length="253" mass="28126">MTPILERLQSEQRFHDEQADERSEAYRTGQADLRFTDDAYLDHETWVRPAFAKLGDLRGKRVLDFGCGHGMAAVVMARAGACVDAFDLSPGYVAETKRRADANGVRVNAVVANGEELPYSDATFDAVWGCAILHHLDLPKAAAELHRVLKPGGVAIFCEPWGGNPLLSFARRFLPYPGKQRTPDERPLVKADLVPLRAAFPGLTVQGFQFLEMIRRVSPKAGRLLRGTDRVLIRTVPSLKNWCRYLVVTLSRG</sequence>
<accession>A0A5C1AFL1</accession>
<dbReference type="InterPro" id="IPR029063">
    <property type="entry name" value="SAM-dependent_MTases_sf"/>
</dbReference>
<dbReference type="KEGG" id="lrs:PX52LOC_03481"/>
<dbReference type="Proteomes" id="UP000324974">
    <property type="component" value="Chromosome"/>
</dbReference>
<evidence type="ECO:0000259" key="1">
    <source>
        <dbReference type="Pfam" id="PF08241"/>
    </source>
</evidence>
<evidence type="ECO:0000313" key="3">
    <source>
        <dbReference type="Proteomes" id="UP000324974"/>
    </source>
</evidence>
<dbReference type="PANTHER" id="PTHR43591">
    <property type="entry name" value="METHYLTRANSFERASE"/>
    <property type="match status" value="1"/>
</dbReference>
<dbReference type="GO" id="GO:0032259">
    <property type="term" value="P:methylation"/>
    <property type="evidence" value="ECO:0007669"/>
    <property type="project" value="UniProtKB-KW"/>
</dbReference>
<dbReference type="OrthoDB" id="8936324at2"/>
<dbReference type="Gene3D" id="3.40.50.150">
    <property type="entry name" value="Vaccinia Virus protein VP39"/>
    <property type="match status" value="1"/>
</dbReference>
<dbReference type="EMBL" id="CP042425">
    <property type="protein sequence ID" value="QEL16522.1"/>
    <property type="molecule type" value="Genomic_DNA"/>
</dbReference>
<keyword evidence="3" id="KW-1185">Reference proteome</keyword>
<dbReference type="GO" id="GO:0008168">
    <property type="term" value="F:methyltransferase activity"/>
    <property type="evidence" value="ECO:0007669"/>
    <property type="project" value="UniProtKB-KW"/>
</dbReference>
<keyword evidence="2" id="KW-0808">Transferase</keyword>
<name>A0A5C1AFL1_9BACT</name>
<dbReference type="CDD" id="cd02440">
    <property type="entry name" value="AdoMet_MTases"/>
    <property type="match status" value="1"/>
</dbReference>
<keyword evidence="2" id="KW-0489">Methyltransferase</keyword>
<dbReference type="SUPFAM" id="SSF53335">
    <property type="entry name" value="S-adenosyl-L-methionine-dependent methyltransferases"/>
    <property type="match status" value="1"/>
</dbReference>
<dbReference type="AlphaFoldDB" id="A0A5C1AFL1"/>
<evidence type="ECO:0000313" key="2">
    <source>
        <dbReference type="EMBL" id="QEL16522.1"/>
    </source>
</evidence>
<dbReference type="RefSeq" id="WP_149111245.1">
    <property type="nucleotide sequence ID" value="NZ_CP042425.1"/>
</dbReference>
<organism evidence="2 3">
    <name type="scientific">Limnoglobus roseus</name>
    <dbReference type="NCBI Taxonomy" id="2598579"/>
    <lineage>
        <taxon>Bacteria</taxon>
        <taxon>Pseudomonadati</taxon>
        <taxon>Planctomycetota</taxon>
        <taxon>Planctomycetia</taxon>
        <taxon>Gemmatales</taxon>
        <taxon>Gemmataceae</taxon>
        <taxon>Limnoglobus</taxon>
    </lineage>
</organism>
<gene>
    <name evidence="2" type="ORF">PX52LOC_03481</name>
</gene>
<dbReference type="PANTHER" id="PTHR43591:SF24">
    <property type="entry name" value="2-METHOXY-6-POLYPRENYL-1,4-BENZOQUINOL METHYLASE, MITOCHONDRIAL"/>
    <property type="match status" value="1"/>
</dbReference>